<dbReference type="Gene3D" id="3.60.15.10">
    <property type="entry name" value="Ribonuclease Z/Hydroxyacylglutathione hydrolase-like"/>
    <property type="match status" value="1"/>
</dbReference>
<dbReference type="InterPro" id="IPR026360">
    <property type="entry name" value="Xnuc_lig_assoc"/>
</dbReference>
<dbReference type="GO" id="GO:0004521">
    <property type="term" value="F:RNA endonuclease activity"/>
    <property type="evidence" value="ECO:0007669"/>
    <property type="project" value="TreeGrafter"/>
</dbReference>
<dbReference type="PANTHER" id="PTHR11203">
    <property type="entry name" value="CLEAVAGE AND POLYADENYLATION SPECIFICITY FACTOR FAMILY MEMBER"/>
    <property type="match status" value="1"/>
</dbReference>
<gene>
    <name evidence="2" type="ORF">GCM10008106_05890</name>
</gene>
<dbReference type="RefSeq" id="WP_189578965.1">
    <property type="nucleotide sequence ID" value="NZ_BMYF01000003.1"/>
</dbReference>
<keyword evidence="2" id="KW-0436">Ligase</keyword>
<feature type="domain" description="Zn-dependent metallo-hydrolase RNA specificity" evidence="1">
    <location>
        <begin position="275"/>
        <end position="318"/>
    </location>
</feature>
<dbReference type="NCBIfam" id="TIGR04122">
    <property type="entry name" value="Xnuc_lig_assoc"/>
    <property type="match status" value="1"/>
</dbReference>
<keyword evidence="3" id="KW-1185">Reference proteome</keyword>
<dbReference type="SUPFAM" id="SSF56281">
    <property type="entry name" value="Metallo-hydrolase/oxidoreductase"/>
    <property type="match status" value="1"/>
</dbReference>
<dbReference type="EMBL" id="BMYF01000003">
    <property type="protein sequence ID" value="GHB28143.1"/>
    <property type="molecule type" value="Genomic_DNA"/>
</dbReference>
<sequence>MSLLELTPKGLYCPAAAIFIDPWRPVDHAVITHAHSDHSRWGMKHYLAHHDSAEVMKLRLGGEISLQTISYRKPLFINGVEISLIPAGHIPGSAQVKISHKGQTVVVSGDYKTEDDGLSTPFEPVKCHEFVSECTFGMPIYDWEPQAVTFEKINQWWAQNSAQDRNSVLFAYSLGKAQRIIQNVNQDIGEIFVHGAIWNTNEALERNGVALRKVEKVSADIPKSRFKGSLIIAPPSAMGTPWMKKFSPYRTGICSGWMSIRGTRRRRAADAGFVLSDHADWKGLIAAIQATEAETVYLTHGSKAVFARYLQEEKGIHAVELETLFEGENSNFTEE</sequence>
<dbReference type="InterPro" id="IPR036866">
    <property type="entry name" value="RibonucZ/Hydroxyglut_hydro"/>
</dbReference>
<name>A0A8J3CUN7_9BACT</name>
<dbReference type="AlphaFoldDB" id="A0A8J3CUN7"/>
<proteinExistence type="predicted"/>
<reference evidence="2" key="2">
    <citation type="submission" date="2020-09" db="EMBL/GenBank/DDBJ databases">
        <authorList>
            <person name="Sun Q."/>
            <person name="Kim S."/>
        </authorList>
    </citation>
    <scope>NUCLEOTIDE SEQUENCE</scope>
    <source>
        <strain evidence="2">KCTC 23224</strain>
    </source>
</reference>
<reference evidence="2" key="1">
    <citation type="journal article" date="2014" name="Int. J. Syst. Evol. Microbiol.">
        <title>Complete genome sequence of Corynebacterium casei LMG S-19264T (=DSM 44701T), isolated from a smear-ripened cheese.</title>
        <authorList>
            <consortium name="US DOE Joint Genome Institute (JGI-PGF)"/>
            <person name="Walter F."/>
            <person name="Albersmeier A."/>
            <person name="Kalinowski J."/>
            <person name="Ruckert C."/>
        </authorList>
    </citation>
    <scope>NUCLEOTIDE SEQUENCE</scope>
    <source>
        <strain evidence="2">KCTC 23224</strain>
    </source>
</reference>
<dbReference type="GO" id="GO:0016874">
    <property type="term" value="F:ligase activity"/>
    <property type="evidence" value="ECO:0007669"/>
    <property type="project" value="UniProtKB-KW"/>
</dbReference>
<dbReference type="PANTHER" id="PTHR11203:SF49">
    <property type="entry name" value="BLL1145 PROTEIN"/>
    <property type="match status" value="1"/>
</dbReference>
<dbReference type="Pfam" id="PF07521">
    <property type="entry name" value="RMMBL"/>
    <property type="match status" value="1"/>
</dbReference>
<evidence type="ECO:0000313" key="2">
    <source>
        <dbReference type="EMBL" id="GHB28143.1"/>
    </source>
</evidence>
<dbReference type="Proteomes" id="UP000642809">
    <property type="component" value="Unassembled WGS sequence"/>
</dbReference>
<dbReference type="InterPro" id="IPR050698">
    <property type="entry name" value="MBL"/>
</dbReference>
<comment type="caution">
    <text evidence="2">The sequence shown here is derived from an EMBL/GenBank/DDBJ whole genome shotgun (WGS) entry which is preliminary data.</text>
</comment>
<organism evidence="2 3">
    <name type="scientific">Mongoliitalea lutea</name>
    <dbReference type="NCBI Taxonomy" id="849756"/>
    <lineage>
        <taxon>Bacteria</taxon>
        <taxon>Pseudomonadati</taxon>
        <taxon>Bacteroidota</taxon>
        <taxon>Cytophagia</taxon>
        <taxon>Cytophagales</taxon>
        <taxon>Cyclobacteriaceae</taxon>
        <taxon>Mongoliitalea</taxon>
    </lineage>
</organism>
<evidence type="ECO:0000313" key="3">
    <source>
        <dbReference type="Proteomes" id="UP000642809"/>
    </source>
</evidence>
<protein>
    <submittedName>
        <fullName evidence="2">DNA ligase-associated DEXH box helicase</fullName>
    </submittedName>
</protein>
<accession>A0A8J3CUN7</accession>
<dbReference type="InterPro" id="IPR011108">
    <property type="entry name" value="RMMBL"/>
</dbReference>
<evidence type="ECO:0000259" key="1">
    <source>
        <dbReference type="Pfam" id="PF07521"/>
    </source>
</evidence>